<comment type="caution">
    <text evidence="1">The sequence shown here is derived from an EMBL/GenBank/DDBJ whole genome shotgun (WGS) entry which is preliminary data.</text>
</comment>
<name>M3N5E1_HELPX</name>
<organism evidence="1 2">
    <name type="scientific">Helicobacter pylori GAM260BSi</name>
    <dbReference type="NCBI Taxonomy" id="1159046"/>
    <lineage>
        <taxon>Bacteria</taxon>
        <taxon>Pseudomonadati</taxon>
        <taxon>Campylobacterota</taxon>
        <taxon>Epsilonproteobacteria</taxon>
        <taxon>Campylobacterales</taxon>
        <taxon>Helicobacteraceae</taxon>
        <taxon>Helicobacter</taxon>
    </lineage>
</organism>
<protein>
    <submittedName>
        <fullName evidence="1">Uncharacterized protein</fullName>
    </submittedName>
</protein>
<proteinExistence type="predicted"/>
<gene>
    <name evidence="1" type="ORF">HMPREF1418_00839</name>
</gene>
<sequence>MKKWIMSALSISALTSFLFFYSFSLHSQRFKPLFCFVVVFVVEFLKTSL</sequence>
<evidence type="ECO:0000313" key="1">
    <source>
        <dbReference type="EMBL" id="EMH23304.1"/>
    </source>
</evidence>
<dbReference type="Proteomes" id="UP000012023">
    <property type="component" value="Unassembled WGS sequence"/>
</dbReference>
<evidence type="ECO:0000313" key="2">
    <source>
        <dbReference type="Proteomes" id="UP000012023"/>
    </source>
</evidence>
<dbReference type="HOGENOM" id="CLU_3217151_0_0_7"/>
<dbReference type="EMBL" id="APDV01000052">
    <property type="protein sequence ID" value="EMH23304.1"/>
    <property type="molecule type" value="Genomic_DNA"/>
</dbReference>
<dbReference type="AlphaFoldDB" id="M3N5E1"/>
<accession>M3N5E1</accession>
<reference evidence="1 2" key="1">
    <citation type="submission" date="2012-11" db="EMBL/GenBank/DDBJ databases">
        <authorList>
            <person name="Weinstock G."/>
            <person name="Sodergren E."/>
            <person name="Lobos E.A."/>
            <person name="Fulton L."/>
            <person name="Fulton R."/>
            <person name="Courtney L."/>
            <person name="Fronick C."/>
            <person name="O'Laughlin M."/>
            <person name="Godfrey J."/>
            <person name="Wilson R.M."/>
            <person name="Miner T."/>
            <person name="Farmer C."/>
            <person name="Delehaunty K."/>
            <person name="Cordes M."/>
            <person name="Minx P."/>
            <person name="Tomlinson C."/>
            <person name="Chen J."/>
            <person name="Wollam A."/>
            <person name="Pepin K.H."/>
            <person name="Bhonagiri V."/>
            <person name="Zhang X."/>
            <person name="Suruliraj S."/>
            <person name="Antonio M."/>
            <person name="Secka O."/>
            <person name="Thomas J."/>
            <person name="Warren W."/>
            <person name="Mitreva M."/>
            <person name="Mardis E.R."/>
            <person name="Wilson R.K."/>
        </authorList>
    </citation>
    <scope>NUCLEOTIDE SEQUENCE [LARGE SCALE GENOMIC DNA]</scope>
    <source>
        <strain evidence="1 2">GAM260BSi</strain>
    </source>
</reference>